<keyword evidence="3" id="KW-1185">Reference proteome</keyword>
<evidence type="ECO:0000313" key="3">
    <source>
        <dbReference type="Proteomes" id="UP000246991"/>
    </source>
</evidence>
<accession>A0A317SDX7</accession>
<feature type="region of interest" description="Disordered" evidence="1">
    <location>
        <begin position="660"/>
        <end position="694"/>
    </location>
</feature>
<dbReference type="OrthoDB" id="5392095at2759"/>
<dbReference type="EMBL" id="PYWC01000099">
    <property type="protein sequence ID" value="PWW72614.1"/>
    <property type="molecule type" value="Genomic_DNA"/>
</dbReference>
<protein>
    <submittedName>
        <fullName evidence="2">Uncharacterized protein</fullName>
    </submittedName>
</protein>
<dbReference type="Proteomes" id="UP000246991">
    <property type="component" value="Unassembled WGS sequence"/>
</dbReference>
<dbReference type="AlphaFoldDB" id="A0A317SDX7"/>
<evidence type="ECO:0000256" key="1">
    <source>
        <dbReference type="SAM" id="MobiDB-lite"/>
    </source>
</evidence>
<gene>
    <name evidence="2" type="ORF">C7212DRAFT_224271</name>
</gene>
<sequence>MDTHIPIEEIFAKANFFARQSSWISGPALTGVFQFTKLPTEIKQKIIEEYIHLCSPHLSVIKYWARLPVTQDLNQQAKPSRLLNNIIANELEASLYTSLLVSKTWYIMVAGFLLRNGVYIDGYFNLQRLLLFEKRCHGFGFGTYAEEPVIDKSTKVYTFGLKCYLPDQSGENKNGWTTNDISGTSLYFDCYGRGPWWKHSKSYHISASKSDIDCTSKQLEAPKQNGWAWIPNWALGGSSNTGGHLNYGRLPIRDKDDTIKYYIDDGSIDGSIDNSIINFGSIVDDESIEDKESMENTDSETDPEPGSFLVHAKTLILGPGVSGIHKSDIPHCVSSLDRRQLPHDPEEMSIVPTYYRLPGTYLLHRMLGESDKLASVQNMVISGHIWSNPWLFAPRSVRFDFRFPNLKSLTLCIPCAPHKEASPMRSLRYFQDRCADRHLCMLLTGRQYTTSGEVVEKGSTFLNTLEYLHIRGPGAHCCSEVFEADWKKLNSVTIELPTTAAICEAGTKNLIMTIEKKFLHRRPKAEVHVNLRTIMPWFDSDFGHYFWRLMKDHMPTTSSYPGKAYPLAHSTNGVNVTLFRKKRGEAIVRAHEDWIAAIDNIRHEEQLYANAAEEYFNRRDGVDIRTMVWEHDRIWITAENEATEFAVAEENSLAAQTAAQVVPSASEDRDSAKVNDNPKSGRHKHDDQVEEPDYTQQRLAADDEFMRQNQEYLNHIIAMKKQGYIPQQSPPFF</sequence>
<evidence type="ECO:0000313" key="2">
    <source>
        <dbReference type="EMBL" id="PWW72614.1"/>
    </source>
</evidence>
<organism evidence="2 3">
    <name type="scientific">Tuber magnatum</name>
    <name type="common">white Piedmont truffle</name>
    <dbReference type="NCBI Taxonomy" id="42249"/>
    <lineage>
        <taxon>Eukaryota</taxon>
        <taxon>Fungi</taxon>
        <taxon>Dikarya</taxon>
        <taxon>Ascomycota</taxon>
        <taxon>Pezizomycotina</taxon>
        <taxon>Pezizomycetes</taxon>
        <taxon>Pezizales</taxon>
        <taxon>Tuberaceae</taxon>
        <taxon>Tuber</taxon>
    </lineage>
</organism>
<proteinExistence type="predicted"/>
<comment type="caution">
    <text evidence="2">The sequence shown here is derived from an EMBL/GenBank/DDBJ whole genome shotgun (WGS) entry which is preliminary data.</text>
</comment>
<name>A0A317SDX7_9PEZI</name>
<reference evidence="2 3" key="1">
    <citation type="submission" date="2018-03" db="EMBL/GenBank/DDBJ databases">
        <title>Genomes of Pezizomycetes fungi and the evolution of truffles.</title>
        <authorList>
            <person name="Murat C."/>
            <person name="Payen T."/>
            <person name="Noel B."/>
            <person name="Kuo A."/>
            <person name="Martin F.M."/>
        </authorList>
    </citation>
    <scope>NUCLEOTIDE SEQUENCE [LARGE SCALE GENOMIC DNA]</scope>
    <source>
        <strain evidence="2">091103-1</strain>
    </source>
</reference>